<accession>W9VXN1</accession>
<dbReference type="SUPFAM" id="SSF54913">
    <property type="entry name" value="GlnB-like"/>
    <property type="match status" value="1"/>
</dbReference>
<dbReference type="EMBL" id="AONC01000029">
    <property type="protein sequence ID" value="EXJ15180.1"/>
    <property type="molecule type" value="Genomic_DNA"/>
</dbReference>
<dbReference type="Gene3D" id="3.30.70.120">
    <property type="match status" value="1"/>
</dbReference>
<dbReference type="PATRIC" id="fig|1249627.3.peg.2182"/>
<dbReference type="AlphaFoldDB" id="W9VXN1"/>
<evidence type="ECO:0000313" key="1">
    <source>
        <dbReference type="EMBL" id="EXJ15180.1"/>
    </source>
</evidence>
<keyword evidence="2" id="KW-1185">Reference proteome</keyword>
<evidence type="ECO:0000313" key="2">
    <source>
        <dbReference type="Proteomes" id="UP000019460"/>
    </source>
</evidence>
<dbReference type="RefSeq" id="WP_043753488.1">
    <property type="nucleotide sequence ID" value="NZ_AONC01000029.1"/>
</dbReference>
<sequence length="108" mass="12088">MKNLNFSPLKKLEIILEGEHRAFATDLLDRAGVKGYTIVNNLSGKGSQGFHEGHLMFNEDDVLIMIIAAVPEELVNPILEGFAPFYTEHSGVVFISDIQVTRLVKFRD</sequence>
<dbReference type="InterPro" id="IPR011322">
    <property type="entry name" value="N-reg_PII-like_a/b"/>
</dbReference>
<organism evidence="1 2">
    <name type="scientific">Imhoffiella purpurea</name>
    <dbReference type="NCBI Taxonomy" id="1249627"/>
    <lineage>
        <taxon>Bacteria</taxon>
        <taxon>Pseudomonadati</taxon>
        <taxon>Pseudomonadota</taxon>
        <taxon>Gammaproteobacteria</taxon>
        <taxon>Chromatiales</taxon>
        <taxon>Chromatiaceae</taxon>
        <taxon>Imhoffiella</taxon>
    </lineage>
</organism>
<dbReference type="Proteomes" id="UP000019460">
    <property type="component" value="Unassembled WGS sequence"/>
</dbReference>
<gene>
    <name evidence="1" type="ORF">D779_1734</name>
</gene>
<dbReference type="GO" id="GO:0030234">
    <property type="term" value="F:enzyme regulator activity"/>
    <property type="evidence" value="ECO:0007669"/>
    <property type="project" value="InterPro"/>
</dbReference>
<proteinExistence type="predicted"/>
<reference evidence="1 2" key="1">
    <citation type="submission" date="2012-11" db="EMBL/GenBank/DDBJ databases">
        <title>Genome assembly of Thiorhodococcus sp. AK35.</title>
        <authorList>
            <person name="Nupur N."/>
            <person name="Khatri I."/>
            <person name="Subramanian S."/>
            <person name="Pinnaka A."/>
        </authorList>
    </citation>
    <scope>NUCLEOTIDE SEQUENCE [LARGE SCALE GENOMIC DNA]</scope>
    <source>
        <strain evidence="1 2">AK35</strain>
    </source>
</reference>
<dbReference type="GO" id="GO:0006808">
    <property type="term" value="P:regulation of nitrogen utilization"/>
    <property type="evidence" value="ECO:0007669"/>
    <property type="project" value="InterPro"/>
</dbReference>
<dbReference type="InterPro" id="IPR015867">
    <property type="entry name" value="N-reg_PII/ATP_PRibTrfase_C"/>
</dbReference>
<comment type="caution">
    <text evidence="1">The sequence shown here is derived from an EMBL/GenBank/DDBJ whole genome shotgun (WGS) entry which is preliminary data.</text>
</comment>
<dbReference type="InterPro" id="IPR002187">
    <property type="entry name" value="N-reg_PII"/>
</dbReference>
<dbReference type="eggNOG" id="COG0347">
    <property type="taxonomic scope" value="Bacteria"/>
</dbReference>
<dbReference type="Pfam" id="PF00543">
    <property type="entry name" value="P-II"/>
    <property type="match status" value="1"/>
</dbReference>
<dbReference type="OrthoDB" id="1493510at2"/>
<name>W9VXN1_9GAMM</name>
<dbReference type="PROSITE" id="PS51343">
    <property type="entry name" value="PII_GLNB_DOM"/>
    <property type="match status" value="1"/>
</dbReference>
<dbReference type="STRING" id="1249627.D779_1734"/>
<protein>
    <submittedName>
        <fullName evidence="1">Nitrogen regulatory protein P-II</fullName>
    </submittedName>
</protein>